<feature type="transmembrane region" description="Helical" evidence="1">
    <location>
        <begin position="36"/>
        <end position="56"/>
    </location>
</feature>
<proteinExistence type="predicted"/>
<keyword evidence="1" id="KW-0812">Transmembrane</keyword>
<evidence type="ECO:0000256" key="1">
    <source>
        <dbReference type="SAM" id="Phobius"/>
    </source>
</evidence>
<sequence>MINYSHQKLDILKERRKVNNVKKFTYKSIKNNRRKGYFLGLVIAGLSFISCGLFSIHTFKRHAYKKVLLVDVKEYNDLKKTYSDILQQTKTIYNTNKNISQGIIGMKSGSILMTEIKNILPKTIQLKYINSTKDKFELTGISTQPNALDSINALQIKLSNSLLFNSNSVFLTKAWGGKQKDNKTNQLEDILNFNMVAKFNYPSSKIILEKFNRLGSFGLVRRTQLLKDEGLIK</sequence>
<dbReference type="EMBL" id="QJUE01000005">
    <property type="protein sequence ID" value="PYE01079.1"/>
    <property type="molecule type" value="Genomic_DNA"/>
</dbReference>
<evidence type="ECO:0000313" key="2">
    <source>
        <dbReference type="EMBL" id="PYE01079.1"/>
    </source>
</evidence>
<keyword evidence="1" id="KW-1133">Transmembrane helix</keyword>
<accession>A0A318R0Q9</accession>
<dbReference type="AlphaFoldDB" id="A0A318R0Q9"/>
<gene>
    <name evidence="2" type="ORF">DNJ73_06500</name>
</gene>
<name>A0A318R0Q9_PROMR</name>
<reference evidence="2 3" key="1">
    <citation type="journal article" date="2018" name="Appl. Environ. Microbiol.">
        <title>Genome rearrangement shapes Prochlorococcus ecological adaptation.</title>
        <authorList>
            <person name="Yan W."/>
            <person name="Wei S."/>
            <person name="Wang Q."/>
            <person name="Xiao X."/>
            <person name="Zeng Q."/>
            <person name="Jiao N."/>
            <person name="Zhang R."/>
        </authorList>
    </citation>
    <scope>NUCLEOTIDE SEQUENCE [LARGE SCALE GENOMIC DNA]</scope>
    <source>
        <strain evidence="2 3">XMU1408</strain>
    </source>
</reference>
<dbReference type="Proteomes" id="UP000247807">
    <property type="component" value="Unassembled WGS sequence"/>
</dbReference>
<comment type="caution">
    <text evidence="2">The sequence shown here is derived from an EMBL/GenBank/DDBJ whole genome shotgun (WGS) entry which is preliminary data.</text>
</comment>
<protein>
    <submittedName>
        <fullName evidence="2">Uncharacterized protein</fullName>
    </submittedName>
</protein>
<evidence type="ECO:0000313" key="3">
    <source>
        <dbReference type="Proteomes" id="UP000247807"/>
    </source>
</evidence>
<organism evidence="2 3">
    <name type="scientific">Prochlorococcus marinus XMU1408</name>
    <dbReference type="NCBI Taxonomy" id="2213228"/>
    <lineage>
        <taxon>Bacteria</taxon>
        <taxon>Bacillati</taxon>
        <taxon>Cyanobacteriota</taxon>
        <taxon>Cyanophyceae</taxon>
        <taxon>Synechococcales</taxon>
        <taxon>Prochlorococcaceae</taxon>
        <taxon>Prochlorococcus</taxon>
    </lineage>
</organism>
<keyword evidence="1" id="KW-0472">Membrane</keyword>